<dbReference type="Gene3D" id="3.90.1640.10">
    <property type="entry name" value="inorganic pyrophosphatase (n-terminal core)"/>
    <property type="match status" value="1"/>
</dbReference>
<dbReference type="PANTHER" id="PTHR47618:SF1">
    <property type="entry name" value="BIFUNCTIONAL OLIGORIBONUCLEASE AND PAP PHOSPHATASE NRNA"/>
    <property type="match status" value="1"/>
</dbReference>
<evidence type="ECO:0000259" key="1">
    <source>
        <dbReference type="Pfam" id="PF01368"/>
    </source>
</evidence>
<dbReference type="Pfam" id="PF02272">
    <property type="entry name" value="DHHA1"/>
    <property type="match status" value="1"/>
</dbReference>
<evidence type="ECO:0000313" key="4">
    <source>
        <dbReference type="Proteomes" id="UP000595897"/>
    </source>
</evidence>
<feature type="domain" description="DHHA1" evidence="2">
    <location>
        <begin position="230"/>
        <end position="314"/>
    </location>
</feature>
<protein>
    <submittedName>
        <fullName evidence="3">1-pyrroline-5-carboxylate dehydrogenase</fullName>
    </submittedName>
</protein>
<evidence type="ECO:0000259" key="2">
    <source>
        <dbReference type="Pfam" id="PF02272"/>
    </source>
</evidence>
<proteinExistence type="predicted"/>
<dbReference type="InterPro" id="IPR051319">
    <property type="entry name" value="Oligoribo/pAp-PDE_c-di-AMP_PDE"/>
</dbReference>
<evidence type="ECO:0000313" key="3">
    <source>
        <dbReference type="EMBL" id="BCN31466.1"/>
    </source>
</evidence>
<accession>A0A7R7EM89</accession>
<organism evidence="3 4">
    <name type="scientific">Anaeromicropila herbilytica</name>
    <dbReference type="NCBI Taxonomy" id="2785025"/>
    <lineage>
        <taxon>Bacteria</taxon>
        <taxon>Bacillati</taxon>
        <taxon>Bacillota</taxon>
        <taxon>Clostridia</taxon>
        <taxon>Lachnospirales</taxon>
        <taxon>Lachnospiraceae</taxon>
        <taxon>Anaeromicropila</taxon>
    </lineage>
</organism>
<dbReference type="KEGG" id="ahb:bsdtb5_27610"/>
<dbReference type="Proteomes" id="UP000595897">
    <property type="component" value="Chromosome"/>
</dbReference>
<dbReference type="InterPro" id="IPR003156">
    <property type="entry name" value="DHHA1_dom"/>
</dbReference>
<dbReference type="RefSeq" id="WP_271712583.1">
    <property type="nucleotide sequence ID" value="NZ_AP024169.1"/>
</dbReference>
<dbReference type="SUPFAM" id="SSF64182">
    <property type="entry name" value="DHH phosphoesterases"/>
    <property type="match status" value="1"/>
</dbReference>
<name>A0A7R7EM89_9FIRM</name>
<dbReference type="InterPro" id="IPR038763">
    <property type="entry name" value="DHH_sf"/>
</dbReference>
<feature type="domain" description="DDH" evidence="1">
    <location>
        <begin position="13"/>
        <end position="153"/>
    </location>
</feature>
<reference evidence="3 4" key="1">
    <citation type="submission" date="2020-11" db="EMBL/GenBank/DDBJ databases">
        <title>Draft genome sequencing of a Lachnospiraceae strain isolated from anoxic soil subjected to BSD treatment.</title>
        <authorList>
            <person name="Uek A."/>
            <person name="Tonouchi A."/>
        </authorList>
    </citation>
    <scope>NUCLEOTIDE SEQUENCE [LARGE SCALE GENOMIC DNA]</scope>
    <source>
        <strain evidence="3 4">TB5</strain>
    </source>
</reference>
<dbReference type="AlphaFoldDB" id="A0A7R7EM89"/>
<dbReference type="Gene3D" id="3.10.310.30">
    <property type="match status" value="1"/>
</dbReference>
<gene>
    <name evidence="3" type="ORF">bsdtb5_27610</name>
</gene>
<dbReference type="Pfam" id="PF01368">
    <property type="entry name" value="DHH"/>
    <property type="match status" value="1"/>
</dbReference>
<sequence>MDDILLELEHAKKIGITGHIRPDGDCIGSCLSLYQYIKNNTNDSIVDVYLEYIPDNYNMLEGMNEINHDYQKEEEYDVFITLDCGSIDRIGKADKYFTKAKKTICIDHHISNQAFADVNHIVPDASSTCEILFGLMREEKINKSIAEALYTGIIYDTGVFKHSNTTEKTMNIAGKLICKGINFSKIIDESFYQKTYIQNQLLGRCLLESFLVLDKRCIITSVSRRDLEFYNATTKDLDGIIDQLRVTKGIQVAVFIHELDFREYKVSMRSNEIVNVSKIASFFGGGGHIKAAGFSMKGSLHDVINNVTRHIEAQLNNLEVTN</sequence>
<dbReference type="GO" id="GO:0003676">
    <property type="term" value="F:nucleic acid binding"/>
    <property type="evidence" value="ECO:0007669"/>
    <property type="project" value="InterPro"/>
</dbReference>
<keyword evidence="4" id="KW-1185">Reference proteome</keyword>
<dbReference type="EMBL" id="AP024169">
    <property type="protein sequence ID" value="BCN31466.1"/>
    <property type="molecule type" value="Genomic_DNA"/>
</dbReference>
<dbReference type="InterPro" id="IPR001667">
    <property type="entry name" value="DDH_dom"/>
</dbReference>
<dbReference type="PANTHER" id="PTHR47618">
    <property type="entry name" value="BIFUNCTIONAL OLIGORIBONUCLEASE AND PAP PHOSPHATASE NRNA"/>
    <property type="match status" value="1"/>
</dbReference>